<proteinExistence type="predicted"/>
<protein>
    <submittedName>
        <fullName evidence="1">Uncharacterized protein</fullName>
    </submittedName>
</protein>
<evidence type="ECO:0000313" key="1">
    <source>
        <dbReference type="EMBL" id="CAD8316678.1"/>
    </source>
</evidence>
<gene>
    <name evidence="1" type="ORF">TDUB1175_LOCUS15471</name>
</gene>
<accession>A0A7R9W7Y9</accession>
<reference evidence="1" key="1">
    <citation type="submission" date="2021-01" db="EMBL/GenBank/DDBJ databases">
        <authorList>
            <person name="Corre E."/>
            <person name="Pelletier E."/>
            <person name="Niang G."/>
            <person name="Scheremetjew M."/>
            <person name="Finn R."/>
            <person name="Kale V."/>
            <person name="Holt S."/>
            <person name="Cochrane G."/>
            <person name="Meng A."/>
            <person name="Brown T."/>
            <person name="Cohen L."/>
        </authorList>
    </citation>
    <scope>NUCLEOTIDE SEQUENCE</scope>
    <source>
        <strain evidence="1">CCMP147</strain>
    </source>
</reference>
<organism evidence="1">
    <name type="scientific">Pseudictyota dubia</name>
    <dbReference type="NCBI Taxonomy" id="2749911"/>
    <lineage>
        <taxon>Eukaryota</taxon>
        <taxon>Sar</taxon>
        <taxon>Stramenopiles</taxon>
        <taxon>Ochrophyta</taxon>
        <taxon>Bacillariophyta</taxon>
        <taxon>Mediophyceae</taxon>
        <taxon>Biddulphiophycidae</taxon>
        <taxon>Eupodiscales</taxon>
        <taxon>Odontellaceae</taxon>
        <taxon>Pseudictyota</taxon>
    </lineage>
</organism>
<dbReference type="EMBL" id="HBED01030937">
    <property type="protein sequence ID" value="CAD8316678.1"/>
    <property type="molecule type" value="Transcribed_RNA"/>
</dbReference>
<name>A0A7R9W7Y9_9STRA</name>
<dbReference type="AlphaFoldDB" id="A0A7R9W7Y9"/>
<sequence>MIDKGFENFQANRHAPLEHIFGNHEFCPDECPVKRAKDSGNAYVPKRPYLCKKLHLDIYLQLLAILDYFTTDEKIRQQLHRSSTQPNKALNAGDVTMSPKHRHFSSTCSLQDRSNTMIAAHNLGEVAFYLAIAELIGISVSDHWKNYLEVKWQRKIKRRLYVSKPKVKAARKECQQASLK</sequence>